<gene>
    <name evidence="6" type="ORF">DVH24_028663</name>
</gene>
<proteinExistence type="predicted"/>
<evidence type="ECO:0000256" key="3">
    <source>
        <dbReference type="ARBA" id="ARBA00022604"/>
    </source>
</evidence>
<dbReference type="Pfam" id="PF03465">
    <property type="entry name" value="eRF1_3"/>
    <property type="match status" value="1"/>
</dbReference>
<dbReference type="SUPFAM" id="SSF55315">
    <property type="entry name" value="L30e-like"/>
    <property type="match status" value="1"/>
</dbReference>
<dbReference type="GO" id="GO:0003747">
    <property type="term" value="F:translation release factor activity"/>
    <property type="evidence" value="ECO:0007669"/>
    <property type="project" value="InterPro"/>
</dbReference>
<dbReference type="InterPro" id="IPR029064">
    <property type="entry name" value="Ribosomal_eL30-like_sf"/>
</dbReference>
<evidence type="ECO:0000256" key="4">
    <source>
        <dbReference type="ARBA" id="ARBA00045523"/>
    </source>
</evidence>
<evidence type="ECO:0000256" key="2">
    <source>
        <dbReference type="ARBA" id="ARBA00022490"/>
    </source>
</evidence>
<dbReference type="Gene3D" id="3.30.1330.30">
    <property type="match status" value="2"/>
</dbReference>
<dbReference type="SMART" id="SM01194">
    <property type="entry name" value="eRF1_1"/>
    <property type="match status" value="1"/>
</dbReference>
<reference evidence="6 7" key="1">
    <citation type="submission" date="2018-10" db="EMBL/GenBank/DDBJ databases">
        <title>A high-quality apple genome assembly.</title>
        <authorList>
            <person name="Hu J."/>
        </authorList>
    </citation>
    <scope>NUCLEOTIDE SEQUENCE [LARGE SCALE GENOMIC DNA]</scope>
    <source>
        <strain evidence="7">cv. HFTH1</strain>
        <tissue evidence="6">Young leaf</tissue>
    </source>
</reference>
<dbReference type="GO" id="GO:0005737">
    <property type="term" value="C:cytoplasm"/>
    <property type="evidence" value="ECO:0007669"/>
    <property type="project" value="UniProtKB-SubCell"/>
</dbReference>
<dbReference type="InterPro" id="IPR004403">
    <property type="entry name" value="Peptide_chain-rel_eRF1/aRF1"/>
</dbReference>
<dbReference type="InterPro" id="IPR024049">
    <property type="entry name" value="eRF1_1_sf"/>
</dbReference>
<organism evidence="6 7">
    <name type="scientific">Malus domestica</name>
    <name type="common">Apple</name>
    <name type="synonym">Pyrus malus</name>
    <dbReference type="NCBI Taxonomy" id="3750"/>
    <lineage>
        <taxon>Eukaryota</taxon>
        <taxon>Viridiplantae</taxon>
        <taxon>Streptophyta</taxon>
        <taxon>Embryophyta</taxon>
        <taxon>Tracheophyta</taxon>
        <taxon>Spermatophyta</taxon>
        <taxon>Magnoliopsida</taxon>
        <taxon>eudicotyledons</taxon>
        <taxon>Gunneridae</taxon>
        <taxon>Pentapetalae</taxon>
        <taxon>rosids</taxon>
        <taxon>fabids</taxon>
        <taxon>Rosales</taxon>
        <taxon>Rosaceae</taxon>
        <taxon>Amygdaloideae</taxon>
        <taxon>Maleae</taxon>
        <taxon>Malus</taxon>
    </lineage>
</organism>
<dbReference type="Pfam" id="PF03463">
    <property type="entry name" value="eRF1_1"/>
    <property type="match status" value="1"/>
</dbReference>
<feature type="domain" description="eRF1/Pelota-like N-terminal" evidence="5">
    <location>
        <begin position="5"/>
        <end position="133"/>
    </location>
</feature>
<dbReference type="InterPro" id="IPR005140">
    <property type="entry name" value="eRF1_Pelota-like_N"/>
</dbReference>
<name>A0A498J042_MALDO</name>
<dbReference type="AlphaFoldDB" id="A0A498J042"/>
<dbReference type="SUPFAM" id="SSF55481">
    <property type="entry name" value="N-terminal domain of eukaryotic peptide chain release factor subunit 1, ERF1"/>
    <property type="match status" value="1"/>
</dbReference>
<comment type="function">
    <text evidence="4">Directs the termination of nascent peptide synthesis (translation) in response to the termination codons UAA, UAG and UGA. Modulates plant growth and development.</text>
</comment>
<keyword evidence="2" id="KW-0963">Cytoplasm</keyword>
<dbReference type="InterPro" id="IPR005142">
    <property type="entry name" value="eRF1_3"/>
</dbReference>
<dbReference type="STRING" id="3750.A0A498J042"/>
<dbReference type="EMBL" id="RDQH01000336">
    <property type="protein sequence ID" value="RXH87163.1"/>
    <property type="molecule type" value="Genomic_DNA"/>
</dbReference>
<comment type="caution">
    <text evidence="6">The sequence shown here is derived from an EMBL/GenBank/DDBJ whole genome shotgun (WGS) entry which is preliminary data.</text>
</comment>
<evidence type="ECO:0000313" key="7">
    <source>
        <dbReference type="Proteomes" id="UP000290289"/>
    </source>
</evidence>
<comment type="subcellular location">
    <subcellularLocation>
        <location evidence="1">Cytoplasm</location>
    </subcellularLocation>
</comment>
<evidence type="ECO:0000256" key="1">
    <source>
        <dbReference type="ARBA" id="ARBA00004496"/>
    </source>
</evidence>
<keyword evidence="7" id="KW-1185">Reference proteome</keyword>
<sequence length="295" mass="33223">MADAHETPDKNIELWKIKKLIKGHETAKGNGTSMISLIIPLCDKIPRVMKMLSDELVSASNIKSRVNRQFVQVAITSAQQRLKVYNKVPPSGLILFTVTIVTKDGKEKKVTSITLTCRRNTQEESNQLFDLITLDRKHAITMLYTKTAELAKSLFINPATNQPSIKGLIQVGSADFKTRLSELDLVGKYFGKFNQDTRKYVVGVEDTLKALEMGAVKAFIGWENQELNRYVLKNSKTNEIIVKHFNKKQKKMSLLAWFAGEYKCFGCALEFVTTKSQEGSQFYQGIGSIGGLLRY</sequence>
<accession>A0A498J042</accession>
<dbReference type="PANTHER" id="PTHR10113">
    <property type="entry name" value="PEPTIDE CHAIN RELEASE FACTOR SUBUNIT 1"/>
    <property type="match status" value="1"/>
</dbReference>
<dbReference type="Gene3D" id="3.30.960.10">
    <property type="entry name" value="eRF1 domain 1"/>
    <property type="match status" value="1"/>
</dbReference>
<evidence type="ECO:0000259" key="5">
    <source>
        <dbReference type="SMART" id="SM01194"/>
    </source>
</evidence>
<dbReference type="Proteomes" id="UP000290289">
    <property type="component" value="Chromosome 10"/>
</dbReference>
<evidence type="ECO:0000313" key="6">
    <source>
        <dbReference type="EMBL" id="RXH87163.1"/>
    </source>
</evidence>
<protein>
    <recommendedName>
        <fullName evidence="5">eRF1/Pelota-like N-terminal domain-containing protein</fullName>
    </recommendedName>
</protein>
<keyword evidence="3" id="KW-0341">Growth regulation</keyword>